<dbReference type="RefSeq" id="WP_316779704.1">
    <property type="nucleotide sequence ID" value="NZ_JASMWN010000016.1"/>
</dbReference>
<dbReference type="Proteomes" id="UP001255416">
    <property type="component" value="Unassembled WGS sequence"/>
</dbReference>
<name>A0ABU3VHX2_9RHOB</name>
<accession>A0ABU3VHX2</accession>
<gene>
    <name evidence="1" type="ORF">QO231_18255</name>
</gene>
<evidence type="ECO:0008006" key="3">
    <source>
        <dbReference type="Google" id="ProtNLM"/>
    </source>
</evidence>
<keyword evidence="2" id="KW-1185">Reference proteome</keyword>
<organism evidence="1 2">
    <name type="scientific">Sedimentitalea todarodis</name>
    <dbReference type="NCBI Taxonomy" id="1631240"/>
    <lineage>
        <taxon>Bacteria</taxon>
        <taxon>Pseudomonadati</taxon>
        <taxon>Pseudomonadota</taxon>
        <taxon>Alphaproteobacteria</taxon>
        <taxon>Rhodobacterales</taxon>
        <taxon>Paracoccaceae</taxon>
        <taxon>Sedimentitalea</taxon>
    </lineage>
</organism>
<proteinExistence type="predicted"/>
<reference evidence="2" key="1">
    <citation type="submission" date="2023-05" db="EMBL/GenBank/DDBJ databases">
        <title>Sedimentitalea sp. nov. JM2-8.</title>
        <authorList>
            <person name="Huang J."/>
        </authorList>
    </citation>
    <scope>NUCLEOTIDE SEQUENCE [LARGE SCALE GENOMIC DNA]</scope>
    <source>
        <strain evidence="2">KHS03</strain>
    </source>
</reference>
<dbReference type="Gene3D" id="1.25.40.10">
    <property type="entry name" value="Tetratricopeptide repeat domain"/>
    <property type="match status" value="1"/>
</dbReference>
<evidence type="ECO:0000313" key="2">
    <source>
        <dbReference type="Proteomes" id="UP001255416"/>
    </source>
</evidence>
<protein>
    <recommendedName>
        <fullName evidence="3">Ca-activated chloride channel family protein</fullName>
    </recommendedName>
</protein>
<sequence>MNPLRWITIIALVAFVGSALMGGGAPLGRVAMALGLPSLAVPLFQDPGWKGAAFYRAKDFDRAATEFREAGSLLNLGNAETQAGRYAAALEAFDAARMAGDPDADANFDLLAAYYAGLALDPDTANAWFTEKDGSDGEAVKSSIAQGNARAAGTGDETTNTGALLGLPELESHGRIGVRKQFDDKFMVANTRWLATLSDVPGAYLAARIKHEHKRRAKLGLDQPEPEDPR</sequence>
<dbReference type="InterPro" id="IPR011990">
    <property type="entry name" value="TPR-like_helical_dom_sf"/>
</dbReference>
<comment type="caution">
    <text evidence="1">The sequence shown here is derived from an EMBL/GenBank/DDBJ whole genome shotgun (WGS) entry which is preliminary data.</text>
</comment>
<dbReference type="EMBL" id="JASMWN010000016">
    <property type="protein sequence ID" value="MDU9005777.1"/>
    <property type="molecule type" value="Genomic_DNA"/>
</dbReference>
<evidence type="ECO:0000313" key="1">
    <source>
        <dbReference type="EMBL" id="MDU9005777.1"/>
    </source>
</evidence>
<dbReference type="SUPFAM" id="SSF48452">
    <property type="entry name" value="TPR-like"/>
    <property type="match status" value="1"/>
</dbReference>